<protein>
    <submittedName>
        <fullName evidence="2">Uncharacterized protein</fullName>
    </submittedName>
</protein>
<feature type="non-terminal residue" evidence="2">
    <location>
        <position position="1"/>
    </location>
</feature>
<dbReference type="AlphaFoldDB" id="A0A8H4KEX3"/>
<keyword evidence="3" id="KW-1185">Reference proteome</keyword>
<accession>A0A8H4KEX3</accession>
<dbReference type="Proteomes" id="UP000554235">
    <property type="component" value="Unassembled WGS sequence"/>
</dbReference>
<evidence type="ECO:0000313" key="2">
    <source>
        <dbReference type="EMBL" id="KAF4448489.1"/>
    </source>
</evidence>
<feature type="region of interest" description="Disordered" evidence="1">
    <location>
        <begin position="17"/>
        <end position="81"/>
    </location>
</feature>
<evidence type="ECO:0000313" key="3">
    <source>
        <dbReference type="Proteomes" id="UP000554235"/>
    </source>
</evidence>
<feature type="compositionally biased region" description="Low complexity" evidence="1">
    <location>
        <begin position="19"/>
        <end position="30"/>
    </location>
</feature>
<sequence>PTAPFLPVLGQVPRFTKASQVPQQPLVPSPKALKAKPNSEQLPSPAELSAQSESEAQSSPAQLIPPDVEHSSSAITSRIGPHSLSLARLLPGLQLRPV</sequence>
<dbReference type="EMBL" id="JAADYS010003305">
    <property type="protein sequence ID" value="KAF4448489.1"/>
    <property type="molecule type" value="Genomic_DNA"/>
</dbReference>
<gene>
    <name evidence="2" type="ORF">FALBO_16793</name>
</gene>
<comment type="caution">
    <text evidence="2">The sequence shown here is derived from an EMBL/GenBank/DDBJ whole genome shotgun (WGS) entry which is preliminary data.</text>
</comment>
<name>A0A8H4KEX3_9HYPO</name>
<organism evidence="2 3">
    <name type="scientific">Fusarium albosuccineum</name>
    <dbReference type="NCBI Taxonomy" id="1237068"/>
    <lineage>
        <taxon>Eukaryota</taxon>
        <taxon>Fungi</taxon>
        <taxon>Dikarya</taxon>
        <taxon>Ascomycota</taxon>
        <taxon>Pezizomycotina</taxon>
        <taxon>Sordariomycetes</taxon>
        <taxon>Hypocreomycetidae</taxon>
        <taxon>Hypocreales</taxon>
        <taxon>Nectriaceae</taxon>
        <taxon>Fusarium</taxon>
        <taxon>Fusarium decemcellulare species complex</taxon>
    </lineage>
</organism>
<feature type="non-terminal residue" evidence="2">
    <location>
        <position position="98"/>
    </location>
</feature>
<evidence type="ECO:0000256" key="1">
    <source>
        <dbReference type="SAM" id="MobiDB-lite"/>
    </source>
</evidence>
<reference evidence="2 3" key="1">
    <citation type="submission" date="2020-01" db="EMBL/GenBank/DDBJ databases">
        <title>Identification and distribution of gene clusters putatively required for synthesis of sphingolipid metabolism inhibitors in phylogenetically diverse species of the filamentous fungus Fusarium.</title>
        <authorList>
            <person name="Kim H.-S."/>
            <person name="Busman M."/>
            <person name="Brown D.W."/>
            <person name="Divon H."/>
            <person name="Uhlig S."/>
            <person name="Proctor R.H."/>
        </authorList>
    </citation>
    <scope>NUCLEOTIDE SEQUENCE [LARGE SCALE GENOMIC DNA]</scope>
    <source>
        <strain evidence="2 3">NRRL 20459</strain>
    </source>
</reference>
<feature type="compositionally biased region" description="Low complexity" evidence="1">
    <location>
        <begin position="43"/>
        <end position="62"/>
    </location>
</feature>
<proteinExistence type="predicted"/>